<dbReference type="PANTHER" id="PTHR12363:SF33">
    <property type="entry name" value="IMPORTIN-13"/>
    <property type="match status" value="1"/>
</dbReference>
<evidence type="ECO:0000256" key="4">
    <source>
        <dbReference type="ARBA" id="ARBA00023242"/>
    </source>
</evidence>
<dbReference type="InterPro" id="IPR051345">
    <property type="entry name" value="Importin_beta-like_NTR"/>
</dbReference>
<dbReference type="AlphaFoldDB" id="A0A6P6Y3R5"/>
<protein>
    <submittedName>
        <fullName evidence="6">Importin-13-like</fullName>
    </submittedName>
</protein>
<dbReference type="Proteomes" id="UP000515146">
    <property type="component" value="Unplaced"/>
</dbReference>
<dbReference type="RefSeq" id="XP_027199686.1">
    <property type="nucleotide sequence ID" value="XM_027343885.1"/>
</dbReference>
<dbReference type="OMA" id="KYPAEMA"/>
<dbReference type="InterPro" id="IPR011989">
    <property type="entry name" value="ARM-like"/>
</dbReference>
<dbReference type="SUPFAM" id="SSF48371">
    <property type="entry name" value="ARM repeat"/>
    <property type="match status" value="1"/>
</dbReference>
<evidence type="ECO:0000256" key="2">
    <source>
        <dbReference type="ARBA" id="ARBA00007991"/>
    </source>
</evidence>
<dbReference type="InterPro" id="IPR016024">
    <property type="entry name" value="ARM-type_fold"/>
</dbReference>
<evidence type="ECO:0000313" key="5">
    <source>
        <dbReference type="Proteomes" id="UP000515146"/>
    </source>
</evidence>
<comment type="subcellular location">
    <subcellularLocation>
        <location evidence="1">Nucleus</location>
    </subcellularLocation>
</comment>
<keyword evidence="3" id="KW-0813">Transport</keyword>
<dbReference type="InterPro" id="IPR040709">
    <property type="entry name" value="Importin_rep_1"/>
</dbReference>
<dbReference type="Pfam" id="PF24139">
    <property type="entry name" value="TPR_TNPO3_IPO13_4th"/>
    <property type="match status" value="1"/>
</dbReference>
<dbReference type="FunCoup" id="A0A6P6Y3R5">
    <property type="interactions" value="928"/>
</dbReference>
<dbReference type="KEGG" id="dpte:113793814"/>
<dbReference type="OrthoDB" id="2016913at2759"/>
<dbReference type="Pfam" id="PF18806">
    <property type="entry name" value="Importin_rep_3"/>
    <property type="match status" value="1"/>
</dbReference>
<name>A0A6P6Y3R5_DERPT</name>
<dbReference type="GO" id="GO:0006606">
    <property type="term" value="P:protein import into nucleus"/>
    <property type="evidence" value="ECO:0007669"/>
    <property type="project" value="TreeGrafter"/>
</dbReference>
<reference evidence="6" key="1">
    <citation type="submission" date="2025-08" db="UniProtKB">
        <authorList>
            <consortium name="RefSeq"/>
        </authorList>
    </citation>
    <scope>IDENTIFICATION</scope>
    <source>
        <strain evidence="6">Airmid</strain>
    </source>
</reference>
<dbReference type="Pfam" id="PF18773">
    <property type="entry name" value="Importin_rep"/>
    <property type="match status" value="1"/>
</dbReference>
<comment type="similarity">
    <text evidence="2">Belongs to the importin beta family.</text>
</comment>
<dbReference type="CTD" id="12582"/>
<keyword evidence="5" id="KW-1185">Reference proteome</keyword>
<accession>A0A6P6Y3R5</accession>
<dbReference type="GO" id="GO:0005634">
    <property type="term" value="C:nucleus"/>
    <property type="evidence" value="ECO:0007669"/>
    <property type="project" value="UniProtKB-SubCell"/>
</dbReference>
<sequence>MDPTLITNIEHLLNELYDGGQRTNECSNGTKFEQTNQLLINLQKSKEAWLFVWQLMEKNRSINVQYFGASSLYVKLTKYHYELDTNNYRQIWMKIIENLISYMENPEFNLITTKLISCLAVCIVQNIDSEWNNALQDLWTIFQPVKLPNIPSTRVQQCLLEILSVIPDELNHPYRDKNRKHSAKLELIKHAESVLMFIYTILLEENISDNITKICLKCFQCWSIGLDTIILTENHTEIIAIILNLIRNENTCHEAVECLINIYTNPNLIKQPKMIIRLIEQMTINLRNVIDQAIKESNHDYLRDLYLLFISIGESHTRLILDSLIDLSLNQNIMIEFFHIILKCSQTPNYYGYDETISDLPFNFWINFQDDLMASDENRIQIYLNIFRDIFHSLINIFLFKLQYPPDEIYEQQWDKDDREKFRCYRQDISDTYAYCFSILNTSLLQILMDHFNKALAQTLMASSKNNNDNSKNQISASIRYLEAVIYAFTSLMENISPNENIFMPQILSSFQTLSTDCLQDSRLLSTINSFLSNSADWLANNINYFPFSLTIISNSLKSNDQMVIISATMALKIITNECQLNLQPYSMEIIQICEQYLQSQHLQYKERARLMHSLGTILSIIPLDLIMQTIDRILIPILSEMEKILLIDNQQQQQNNTEIRPHINGILLMLSNLFAKLDVNLKGTELEEGDQLISKSLIKSKAKNNIPQPLLKIFEKIMPMFTVIVTNYSYDEQIAENICECIKKTIITLLDDILPMIGAILQLLIQLYRDSRSISVIQISRQIFQLFYKETELLPILQEYFYSLSTITIEQFTKDFRENTYLVQCFYEESAQILRKTTIIFLYSKLNLSALFDWAIAGICLPEKSTVHQCSIFISEFLNQGRQNEQFYKIIQDMFDLLVMKIFIVIGGQQGSPSHSVDYMPDIIIVLNQKYSDNFQRTLNSIIDYNDFPTELIKREQKQQFVQSISTLRNNKRRLREIVKEFSYRCRGLFGVDNKH</sequence>
<evidence type="ECO:0000256" key="3">
    <source>
        <dbReference type="ARBA" id="ARBA00022448"/>
    </source>
</evidence>
<proteinExistence type="inferred from homology"/>
<evidence type="ECO:0000313" key="6">
    <source>
        <dbReference type="RefSeq" id="XP_027199686.1"/>
    </source>
</evidence>
<dbReference type="GO" id="GO:0005737">
    <property type="term" value="C:cytoplasm"/>
    <property type="evidence" value="ECO:0007669"/>
    <property type="project" value="TreeGrafter"/>
</dbReference>
<dbReference type="Gene3D" id="1.25.10.10">
    <property type="entry name" value="Leucine-rich Repeat Variant"/>
    <property type="match status" value="1"/>
</dbReference>
<dbReference type="InParanoid" id="A0A6P6Y3R5"/>
<keyword evidence="4" id="KW-0539">Nucleus</keyword>
<dbReference type="PANTHER" id="PTHR12363">
    <property type="entry name" value="TRANSPORTIN 3 AND IMPORTIN 13"/>
    <property type="match status" value="1"/>
</dbReference>
<gene>
    <name evidence="6" type="primary">LOC113793814</name>
</gene>
<dbReference type="InterPro" id="IPR058537">
    <property type="entry name" value="TPR_TNPO3_IPO13_4th"/>
</dbReference>
<dbReference type="InterPro" id="IPR040520">
    <property type="entry name" value="Importin_rep_3"/>
</dbReference>
<evidence type="ECO:0000256" key="1">
    <source>
        <dbReference type="ARBA" id="ARBA00004123"/>
    </source>
</evidence>
<organism evidence="5 6">
    <name type="scientific">Dermatophagoides pteronyssinus</name>
    <name type="common">European house dust mite</name>
    <dbReference type="NCBI Taxonomy" id="6956"/>
    <lineage>
        <taxon>Eukaryota</taxon>
        <taxon>Metazoa</taxon>
        <taxon>Ecdysozoa</taxon>
        <taxon>Arthropoda</taxon>
        <taxon>Chelicerata</taxon>
        <taxon>Arachnida</taxon>
        <taxon>Acari</taxon>
        <taxon>Acariformes</taxon>
        <taxon>Sarcoptiformes</taxon>
        <taxon>Astigmata</taxon>
        <taxon>Psoroptidia</taxon>
        <taxon>Analgoidea</taxon>
        <taxon>Pyroglyphidae</taxon>
        <taxon>Dermatophagoidinae</taxon>
        <taxon>Dermatophagoides</taxon>
    </lineage>
</organism>